<evidence type="ECO:0000313" key="1">
    <source>
        <dbReference type="EMBL" id="AXF96761.1"/>
    </source>
</evidence>
<dbReference type="EMBL" id="CP031088">
    <property type="protein sequence ID" value="AXF96761.1"/>
    <property type="molecule type" value="Genomic_DNA"/>
</dbReference>
<evidence type="ECO:0000313" key="2">
    <source>
        <dbReference type="Proteomes" id="UP000253689"/>
    </source>
</evidence>
<organism evidence="1 2">
    <name type="scientific">Spiroplasma phoeniceum P40</name>
    <dbReference type="NCBI Taxonomy" id="1276259"/>
    <lineage>
        <taxon>Bacteria</taxon>
        <taxon>Bacillati</taxon>
        <taxon>Mycoplasmatota</taxon>
        <taxon>Mollicutes</taxon>
        <taxon>Entomoplasmatales</taxon>
        <taxon>Spiroplasmataceae</taxon>
        <taxon>Spiroplasma</taxon>
    </lineage>
</organism>
<gene>
    <name evidence="1" type="ORF">SDAV_001812</name>
</gene>
<dbReference type="RefSeq" id="WP_114565303.1">
    <property type="nucleotide sequence ID" value="NZ_CP031088.1"/>
</dbReference>
<sequence length="87" mass="10350">MHTTENANINERTISNIFKKADLEKVDYISNKNNNKIKIINNFLYIQIDCAFVPMWENKKRVEKKIFFSTMHIGIDEEKSTKTRKII</sequence>
<dbReference type="AlphaFoldDB" id="A0A345DRC0"/>
<name>A0A345DRC0_9MOLU</name>
<keyword evidence="2" id="KW-1185">Reference proteome</keyword>
<proteinExistence type="predicted"/>
<dbReference type="Proteomes" id="UP000253689">
    <property type="component" value="Chromosome"/>
</dbReference>
<accession>A0A345DRC0</accession>
<reference evidence="2" key="1">
    <citation type="submission" date="2018-07" db="EMBL/GenBank/DDBJ databases">
        <title>Complete Genome Sequence of Spiroplasma phoeniceum.</title>
        <authorList>
            <person name="Davis R.E."/>
            <person name="Shao J.Y."/>
            <person name="Zhao Y."/>
            <person name="Silver A."/>
            <person name="Stump z."/>
            <person name="Gasparich G."/>
        </authorList>
    </citation>
    <scope>NUCLEOTIDE SEQUENCE [LARGE SCALE GENOMIC DNA]</scope>
    <source>
        <strain evidence="2">P40</strain>
    </source>
</reference>
<dbReference type="KEGG" id="sphh:SDAV_001812"/>
<protein>
    <submittedName>
        <fullName evidence="1">Uncharacterized protein</fullName>
    </submittedName>
</protein>